<gene>
    <name evidence="4" type="ORF">DAPK24_006600</name>
</gene>
<keyword evidence="3" id="KW-0653">Protein transport</keyword>
<reference evidence="4 5" key="1">
    <citation type="journal article" date="2023" name="Elife">
        <title>Identification of key yeast species and microbe-microbe interactions impacting larval growth of Drosophila in the wild.</title>
        <authorList>
            <person name="Mure A."/>
            <person name="Sugiura Y."/>
            <person name="Maeda R."/>
            <person name="Honda K."/>
            <person name="Sakurai N."/>
            <person name="Takahashi Y."/>
            <person name="Watada M."/>
            <person name="Katoh T."/>
            <person name="Gotoh A."/>
            <person name="Gotoh Y."/>
            <person name="Taniguchi I."/>
            <person name="Nakamura K."/>
            <person name="Hayashi T."/>
            <person name="Katayama T."/>
            <person name="Uemura T."/>
            <person name="Hattori Y."/>
        </authorList>
    </citation>
    <scope>NUCLEOTIDE SEQUENCE [LARGE SCALE GENOMIC DNA]</scope>
    <source>
        <strain evidence="4 5">PK-24</strain>
    </source>
</reference>
<keyword evidence="2" id="KW-0813">Transport</keyword>
<comment type="similarity">
    <text evidence="1">Belongs to the MOG1 family.</text>
</comment>
<dbReference type="GO" id="GO:0031267">
    <property type="term" value="F:small GTPase binding"/>
    <property type="evidence" value="ECO:0007669"/>
    <property type="project" value="TreeGrafter"/>
</dbReference>
<evidence type="ECO:0000256" key="3">
    <source>
        <dbReference type="ARBA" id="ARBA00022927"/>
    </source>
</evidence>
<proteinExistence type="inferred from homology"/>
<dbReference type="Gene3D" id="3.40.1000.10">
    <property type="entry name" value="Mog1/PsbP, alpha/beta/alpha sandwich"/>
    <property type="match status" value="1"/>
</dbReference>
<evidence type="ECO:0000256" key="1">
    <source>
        <dbReference type="ARBA" id="ARBA00010307"/>
    </source>
</evidence>
<protein>
    <submittedName>
        <fullName evidence="4">Uncharacterized protein</fullName>
    </submittedName>
</protein>
<evidence type="ECO:0000256" key="2">
    <source>
        <dbReference type="ARBA" id="ARBA00022448"/>
    </source>
</evidence>
<evidence type="ECO:0000313" key="4">
    <source>
        <dbReference type="EMBL" id="GMM44085.1"/>
    </source>
</evidence>
<dbReference type="GO" id="GO:0005634">
    <property type="term" value="C:nucleus"/>
    <property type="evidence" value="ECO:0007669"/>
    <property type="project" value="TreeGrafter"/>
</dbReference>
<dbReference type="PANTHER" id="PTHR15837">
    <property type="entry name" value="RAN GUANINE NUCLEOTIDE RELEASE FACTOR"/>
    <property type="match status" value="1"/>
</dbReference>
<dbReference type="GO" id="GO:0006606">
    <property type="term" value="P:protein import into nucleus"/>
    <property type="evidence" value="ECO:0007669"/>
    <property type="project" value="TreeGrafter"/>
</dbReference>
<evidence type="ECO:0000313" key="5">
    <source>
        <dbReference type="Proteomes" id="UP001378960"/>
    </source>
</evidence>
<accession>A0AAV5QYI4</accession>
<dbReference type="EMBL" id="BTGB01000001">
    <property type="protein sequence ID" value="GMM44085.1"/>
    <property type="molecule type" value="Genomic_DNA"/>
</dbReference>
<name>A0AAV5QYI4_PICKL</name>
<comment type="caution">
    <text evidence="4">The sequence shown here is derived from an EMBL/GenBank/DDBJ whole genome shotgun (WGS) entry which is preliminary data.</text>
</comment>
<dbReference type="Proteomes" id="UP001378960">
    <property type="component" value="Unassembled WGS sequence"/>
</dbReference>
<dbReference type="AlphaFoldDB" id="A0AAV5QYI4"/>
<sequence>MSTPLYGGAITAKLPAHLLDASNARPVPDSQEVWVSDHNGVIIDLLECVNDDDNPINTHIEEMERLGGSKLITDSEKIITVNEPLVQLAVIRTFPNVERQFHLPSAVGLLRLKSPADVDVLITLTGVWDNPTMELESILQSFHVKDQSLFV</sequence>
<keyword evidence="5" id="KW-1185">Reference proteome</keyword>
<dbReference type="SUPFAM" id="SSF55724">
    <property type="entry name" value="Mog1p/PsbP-like"/>
    <property type="match status" value="1"/>
</dbReference>
<dbReference type="Pfam" id="PF04603">
    <property type="entry name" value="Mog1"/>
    <property type="match status" value="1"/>
</dbReference>
<dbReference type="PANTHER" id="PTHR15837:SF0">
    <property type="entry name" value="RAN GUANINE NUCLEOTIDE RELEASE FACTOR"/>
    <property type="match status" value="1"/>
</dbReference>
<organism evidence="4 5">
    <name type="scientific">Pichia kluyveri</name>
    <name type="common">Yeast</name>
    <dbReference type="NCBI Taxonomy" id="36015"/>
    <lineage>
        <taxon>Eukaryota</taxon>
        <taxon>Fungi</taxon>
        <taxon>Dikarya</taxon>
        <taxon>Ascomycota</taxon>
        <taxon>Saccharomycotina</taxon>
        <taxon>Pichiomycetes</taxon>
        <taxon>Pichiales</taxon>
        <taxon>Pichiaceae</taxon>
        <taxon>Pichia</taxon>
    </lineage>
</organism>
<dbReference type="InterPro" id="IPR007681">
    <property type="entry name" value="Mog1"/>
</dbReference>
<dbReference type="GO" id="GO:0005085">
    <property type="term" value="F:guanyl-nucleotide exchange factor activity"/>
    <property type="evidence" value="ECO:0007669"/>
    <property type="project" value="TreeGrafter"/>
</dbReference>
<dbReference type="InterPro" id="IPR016123">
    <property type="entry name" value="Mog1/PsbP_a/b/a-sand"/>
</dbReference>